<dbReference type="SMART" id="SM00360">
    <property type="entry name" value="RRM"/>
    <property type="match status" value="2"/>
</dbReference>
<evidence type="ECO:0000256" key="1">
    <source>
        <dbReference type="ARBA" id="ARBA00022722"/>
    </source>
</evidence>
<dbReference type="OMA" id="WYRSDKE"/>
<dbReference type="InterPro" id="IPR034922">
    <property type="entry name" value="REX1-like_exo"/>
</dbReference>
<dbReference type="AlphaFoldDB" id="H2ZX47"/>
<dbReference type="Proteomes" id="UP000008672">
    <property type="component" value="Unassembled WGS sequence"/>
</dbReference>
<dbReference type="Gene3D" id="3.30.70.330">
    <property type="match status" value="2"/>
</dbReference>
<evidence type="ECO:0000256" key="3">
    <source>
        <dbReference type="ARBA" id="ARBA00022839"/>
    </source>
</evidence>
<reference evidence="6" key="3">
    <citation type="submission" date="2025-09" db="UniProtKB">
        <authorList>
            <consortium name="Ensembl"/>
        </authorList>
    </citation>
    <scope>IDENTIFICATION</scope>
</reference>
<dbReference type="PANTHER" id="PTHR12801:SF82">
    <property type="entry name" value="RNA EXONUCLEASE 5"/>
    <property type="match status" value="1"/>
</dbReference>
<accession>H2ZX47</accession>
<dbReference type="GO" id="GO:0004527">
    <property type="term" value="F:exonuclease activity"/>
    <property type="evidence" value="ECO:0007669"/>
    <property type="project" value="UniProtKB-KW"/>
</dbReference>
<reference evidence="7" key="1">
    <citation type="submission" date="2011-08" db="EMBL/GenBank/DDBJ databases">
        <title>The draft genome of Latimeria chalumnae.</title>
        <authorList>
            <person name="Di Palma F."/>
            <person name="Alfoldi J."/>
            <person name="Johnson J."/>
            <person name="Berlin A."/>
            <person name="Gnerre S."/>
            <person name="Jaffe D."/>
            <person name="MacCallum I."/>
            <person name="Young S."/>
            <person name="Walker B.J."/>
            <person name="Lander E."/>
            <person name="Lindblad-Toh K."/>
        </authorList>
    </citation>
    <scope>NUCLEOTIDE SEQUENCE [LARGE SCALE GENOMIC DNA]</scope>
    <source>
        <strain evidence="7">Wild caught</strain>
    </source>
</reference>
<dbReference type="SMART" id="SM00479">
    <property type="entry name" value="EXOIII"/>
    <property type="match status" value="1"/>
</dbReference>
<evidence type="ECO:0000313" key="7">
    <source>
        <dbReference type="Proteomes" id="UP000008672"/>
    </source>
</evidence>
<keyword evidence="7" id="KW-1185">Reference proteome</keyword>
<dbReference type="InParanoid" id="H2ZX47"/>
<evidence type="ECO:0000256" key="2">
    <source>
        <dbReference type="ARBA" id="ARBA00022801"/>
    </source>
</evidence>
<dbReference type="InterPro" id="IPR012677">
    <property type="entry name" value="Nucleotide-bd_a/b_plait_sf"/>
</dbReference>
<organism evidence="6 7">
    <name type="scientific">Latimeria chalumnae</name>
    <name type="common">Coelacanth</name>
    <dbReference type="NCBI Taxonomy" id="7897"/>
    <lineage>
        <taxon>Eukaryota</taxon>
        <taxon>Metazoa</taxon>
        <taxon>Chordata</taxon>
        <taxon>Craniata</taxon>
        <taxon>Vertebrata</taxon>
        <taxon>Euteleostomi</taxon>
        <taxon>Coelacanthiformes</taxon>
        <taxon>Coelacanthidae</taxon>
        <taxon>Latimeria</taxon>
    </lineage>
</organism>
<dbReference type="STRING" id="7897.ENSLACP00000001968"/>
<evidence type="ECO:0000313" key="6">
    <source>
        <dbReference type="Ensembl" id="ENSLACP00000001968.1"/>
    </source>
</evidence>
<dbReference type="SUPFAM" id="SSF54928">
    <property type="entry name" value="RNA-binding domain, RBD"/>
    <property type="match status" value="2"/>
</dbReference>
<dbReference type="Bgee" id="ENSLACG00000001758">
    <property type="expression patterns" value="Expressed in mesonephros"/>
</dbReference>
<evidence type="ECO:0000256" key="4">
    <source>
        <dbReference type="PROSITE-ProRule" id="PRU00176"/>
    </source>
</evidence>
<protein>
    <submittedName>
        <fullName evidence="6">RNA exonuclease 5</fullName>
    </submittedName>
</protein>
<keyword evidence="2" id="KW-0378">Hydrolase</keyword>
<dbReference type="GeneTree" id="ENSGT00940000161162"/>
<dbReference type="PANTHER" id="PTHR12801">
    <property type="entry name" value="RNA EXONUCLEASE REXO1 / RECO3 FAMILY MEMBER-RELATED"/>
    <property type="match status" value="1"/>
</dbReference>
<feature type="domain" description="RRM" evidence="5">
    <location>
        <begin position="337"/>
        <end position="411"/>
    </location>
</feature>
<dbReference type="Gene3D" id="3.30.420.10">
    <property type="entry name" value="Ribonuclease H-like superfamily/Ribonuclease H"/>
    <property type="match status" value="1"/>
</dbReference>
<dbReference type="HOGENOM" id="CLU_024781_0_0_1"/>
<dbReference type="InterPro" id="IPR013520">
    <property type="entry name" value="Ribonucl_H"/>
</dbReference>
<reference evidence="6" key="2">
    <citation type="submission" date="2025-08" db="UniProtKB">
        <authorList>
            <consortium name="Ensembl"/>
        </authorList>
    </citation>
    <scope>IDENTIFICATION</scope>
</reference>
<dbReference type="GO" id="GO:0005634">
    <property type="term" value="C:nucleus"/>
    <property type="evidence" value="ECO:0007669"/>
    <property type="project" value="TreeGrafter"/>
</dbReference>
<dbReference type="EMBL" id="AFYH01103913">
    <property type="status" value="NOT_ANNOTATED_CDS"/>
    <property type="molecule type" value="Genomic_DNA"/>
</dbReference>
<keyword evidence="1" id="KW-0540">Nuclease</keyword>
<sequence length="604" mass="67048">VELKNSPIVQKYGCKRRGLSGYLLSEEEMRQQNYPLADSPSCEKFVPTGCDGRVTDGSPLFGLDCEMCLTPKGHELTRVAVVNSEGTCIMNELVKPENPIFDYLTRYSGITWNILLPVTTRLRDVQVQLKKLLPSDAVLVGHSLENDLTALQMIHPHIIDTSLLFTRDLGRRFKLKFLAEAVLGKKIQCEAGNGHDPAEDAKAALELAQYFIKQGPQKVAELTLEALLAAERKRGVSQTLTNSQGFFPLCASSLLDALHSIGRKVILLSEREESGDPVSAVTVNRIKCSSNREVLKRARDEVPSCCFSAVQFSLDPLYERTSISEKKRMRRVLARMCTVRAGPLHKSFSLKSVKMMFRRCGPVRSVSVITEMERLYVCVQYKVLEGAQLATETLNGVPVDGHCIKVQRPMSEDTMLECDAVLQALEGDLESAGVLYVSGIRKCLAEEDLQEKFSPFGKIKAIVLPRKETGRHQKYCFIKYENPASVNAAVNGHLDESGRMKRRKALTPGHISAWSTQFDQSPACPALLNSKSVACSASQGTEEPIHVRNPVCVTCWDFWYRKVKKLFKVLTAKTLCVVLLTGTDRHPAHGNKLPGLGLIGIKED</sequence>
<dbReference type="FunCoup" id="H2ZX47">
    <property type="interactions" value="1195"/>
</dbReference>
<keyword evidence="3" id="KW-0269">Exonuclease</keyword>
<dbReference type="EMBL" id="AFYH01103914">
    <property type="status" value="NOT_ANNOTATED_CDS"/>
    <property type="molecule type" value="Genomic_DNA"/>
</dbReference>
<dbReference type="Ensembl" id="ENSLACT00000001982.1">
    <property type="protein sequence ID" value="ENSLACP00000001968.1"/>
    <property type="gene ID" value="ENSLACG00000001758.1"/>
</dbReference>
<gene>
    <name evidence="6" type="primary">REXO5</name>
</gene>
<dbReference type="InterPro" id="IPR000504">
    <property type="entry name" value="RRM_dom"/>
</dbReference>
<dbReference type="CDD" id="cd06145">
    <property type="entry name" value="REX1_like"/>
    <property type="match status" value="1"/>
</dbReference>
<dbReference type="InterPro" id="IPR012337">
    <property type="entry name" value="RNaseH-like_sf"/>
</dbReference>
<dbReference type="EMBL" id="AFYH01103912">
    <property type="status" value="NOT_ANNOTATED_CDS"/>
    <property type="molecule type" value="Genomic_DNA"/>
</dbReference>
<dbReference type="InterPro" id="IPR035979">
    <property type="entry name" value="RBD_domain_sf"/>
</dbReference>
<dbReference type="FunFam" id="3.30.420.10:FF:000175">
    <property type="entry name" value="RNA exonuclease 5"/>
    <property type="match status" value="1"/>
</dbReference>
<dbReference type="InterPro" id="IPR036397">
    <property type="entry name" value="RNaseH_sf"/>
</dbReference>
<proteinExistence type="predicted"/>
<dbReference type="Pfam" id="PF00076">
    <property type="entry name" value="RRM_1"/>
    <property type="match status" value="2"/>
</dbReference>
<dbReference type="eggNOG" id="KOG2248">
    <property type="taxonomic scope" value="Eukaryota"/>
</dbReference>
<evidence type="ECO:0000259" key="5">
    <source>
        <dbReference type="PROSITE" id="PS50102"/>
    </source>
</evidence>
<dbReference type="SUPFAM" id="SSF53098">
    <property type="entry name" value="Ribonuclease H-like"/>
    <property type="match status" value="1"/>
</dbReference>
<feature type="domain" description="RRM" evidence="5">
    <location>
        <begin position="433"/>
        <end position="499"/>
    </location>
</feature>
<dbReference type="GO" id="GO:0003723">
    <property type="term" value="F:RNA binding"/>
    <property type="evidence" value="ECO:0007669"/>
    <property type="project" value="UniProtKB-UniRule"/>
</dbReference>
<dbReference type="InterPro" id="IPR047021">
    <property type="entry name" value="REXO1/3/4-like"/>
</dbReference>
<name>H2ZX47_LATCH</name>
<dbReference type="PROSITE" id="PS50102">
    <property type="entry name" value="RRM"/>
    <property type="match status" value="2"/>
</dbReference>
<keyword evidence="4" id="KW-0694">RNA-binding</keyword>